<gene>
    <name evidence="6" type="ORF">ACFQMN_00730</name>
</gene>
<accession>A0ABW2JZS8</accession>
<keyword evidence="4" id="KW-0804">Transcription</keyword>
<evidence type="ECO:0000313" key="6">
    <source>
        <dbReference type="EMBL" id="MFC7319405.1"/>
    </source>
</evidence>
<dbReference type="RefSeq" id="WP_289216157.1">
    <property type="nucleotide sequence ID" value="NZ_JAPVRC010000005.1"/>
</dbReference>
<evidence type="ECO:0000256" key="4">
    <source>
        <dbReference type="ARBA" id="ARBA00023163"/>
    </source>
</evidence>
<reference evidence="7" key="1">
    <citation type="journal article" date="2019" name="Int. J. Syst. Evol. Microbiol.">
        <title>The Global Catalogue of Microorganisms (GCM) 10K type strain sequencing project: providing services to taxonomists for standard genome sequencing and annotation.</title>
        <authorList>
            <consortium name="The Broad Institute Genomics Platform"/>
            <consortium name="The Broad Institute Genome Sequencing Center for Infectious Disease"/>
            <person name="Wu L."/>
            <person name="Ma J."/>
        </authorList>
    </citation>
    <scope>NUCLEOTIDE SEQUENCE [LARGE SCALE GENOMIC DNA]</scope>
    <source>
        <strain evidence="7">CCUG 73951</strain>
    </source>
</reference>
<dbReference type="InterPro" id="IPR007492">
    <property type="entry name" value="LytTR_DNA-bd_dom"/>
</dbReference>
<evidence type="ECO:0000256" key="1">
    <source>
        <dbReference type="ARBA" id="ARBA00022490"/>
    </source>
</evidence>
<evidence type="ECO:0000256" key="2">
    <source>
        <dbReference type="ARBA" id="ARBA00023015"/>
    </source>
</evidence>
<protein>
    <submittedName>
        <fullName evidence="6">LytTR family DNA-binding domain-containing protein</fullName>
    </submittedName>
</protein>
<dbReference type="Gene3D" id="2.40.50.1020">
    <property type="entry name" value="LytTr DNA-binding domain"/>
    <property type="match status" value="1"/>
</dbReference>
<evidence type="ECO:0000313" key="7">
    <source>
        <dbReference type="Proteomes" id="UP001596494"/>
    </source>
</evidence>
<keyword evidence="3 6" id="KW-0238">DNA-binding</keyword>
<dbReference type="EMBL" id="JBHTBY010000001">
    <property type="protein sequence ID" value="MFC7319405.1"/>
    <property type="molecule type" value="Genomic_DNA"/>
</dbReference>
<organism evidence="6 7">
    <name type="scientific">Halobacillus campisalis</name>
    <dbReference type="NCBI Taxonomy" id="435909"/>
    <lineage>
        <taxon>Bacteria</taxon>
        <taxon>Bacillati</taxon>
        <taxon>Bacillota</taxon>
        <taxon>Bacilli</taxon>
        <taxon>Bacillales</taxon>
        <taxon>Bacillaceae</taxon>
        <taxon>Halobacillus</taxon>
    </lineage>
</organism>
<sequence length="149" mass="17226">MNVKIDIHEDYEQVSITIHAKEWSAELEQLVQMINGSHPKRLIGMDGEQSVLMQPADIEYVYSENGRVFAFDGERKVELKMKLYEVEDLLMSHQFGRFSKSVIGNINHVKRFELSFNGNLCVYFTSGQKEYVSRRYVRSLKEKLTGGGN</sequence>
<comment type="caution">
    <text evidence="6">The sequence shown here is derived from an EMBL/GenBank/DDBJ whole genome shotgun (WGS) entry which is preliminary data.</text>
</comment>
<name>A0ABW2JZS8_9BACI</name>
<dbReference type="Proteomes" id="UP001596494">
    <property type="component" value="Unassembled WGS sequence"/>
</dbReference>
<keyword evidence="2" id="KW-0805">Transcription regulation</keyword>
<dbReference type="InterPro" id="IPR046947">
    <property type="entry name" value="LytR-like"/>
</dbReference>
<keyword evidence="1" id="KW-0963">Cytoplasm</keyword>
<keyword evidence="7" id="KW-1185">Reference proteome</keyword>
<dbReference type="PANTHER" id="PTHR37299:SF2">
    <property type="entry name" value="HTH LYTTR-TYPE DOMAIN-CONTAINING PROTEIN"/>
    <property type="match status" value="1"/>
</dbReference>
<evidence type="ECO:0000256" key="3">
    <source>
        <dbReference type="ARBA" id="ARBA00023125"/>
    </source>
</evidence>
<dbReference type="Pfam" id="PF04397">
    <property type="entry name" value="LytTR"/>
    <property type="match status" value="1"/>
</dbReference>
<proteinExistence type="predicted"/>
<dbReference type="SMART" id="SM00850">
    <property type="entry name" value="LytTR"/>
    <property type="match status" value="1"/>
</dbReference>
<feature type="domain" description="HTH LytTR-type" evidence="5">
    <location>
        <begin position="42"/>
        <end position="146"/>
    </location>
</feature>
<dbReference type="GO" id="GO:0003677">
    <property type="term" value="F:DNA binding"/>
    <property type="evidence" value="ECO:0007669"/>
    <property type="project" value="UniProtKB-KW"/>
</dbReference>
<dbReference type="PROSITE" id="PS50930">
    <property type="entry name" value="HTH_LYTTR"/>
    <property type="match status" value="1"/>
</dbReference>
<dbReference type="PANTHER" id="PTHR37299">
    <property type="entry name" value="TRANSCRIPTIONAL REGULATOR-RELATED"/>
    <property type="match status" value="1"/>
</dbReference>
<evidence type="ECO:0000259" key="5">
    <source>
        <dbReference type="PROSITE" id="PS50930"/>
    </source>
</evidence>